<evidence type="ECO:0000313" key="3">
    <source>
        <dbReference type="Proteomes" id="UP001177003"/>
    </source>
</evidence>
<evidence type="ECO:0000313" key="2">
    <source>
        <dbReference type="EMBL" id="CAI9303983.1"/>
    </source>
</evidence>
<reference evidence="2" key="1">
    <citation type="submission" date="2023-04" db="EMBL/GenBank/DDBJ databases">
        <authorList>
            <person name="Vijverberg K."/>
            <person name="Xiong W."/>
            <person name="Schranz E."/>
        </authorList>
    </citation>
    <scope>NUCLEOTIDE SEQUENCE</scope>
</reference>
<accession>A0AA36A3W3</accession>
<organism evidence="2 3">
    <name type="scientific">Lactuca saligna</name>
    <name type="common">Willowleaf lettuce</name>
    <dbReference type="NCBI Taxonomy" id="75948"/>
    <lineage>
        <taxon>Eukaryota</taxon>
        <taxon>Viridiplantae</taxon>
        <taxon>Streptophyta</taxon>
        <taxon>Embryophyta</taxon>
        <taxon>Tracheophyta</taxon>
        <taxon>Spermatophyta</taxon>
        <taxon>Magnoliopsida</taxon>
        <taxon>eudicotyledons</taxon>
        <taxon>Gunneridae</taxon>
        <taxon>Pentapetalae</taxon>
        <taxon>asterids</taxon>
        <taxon>campanulids</taxon>
        <taxon>Asterales</taxon>
        <taxon>Asteraceae</taxon>
        <taxon>Cichorioideae</taxon>
        <taxon>Cichorieae</taxon>
        <taxon>Lactucinae</taxon>
        <taxon>Lactuca</taxon>
    </lineage>
</organism>
<keyword evidence="3" id="KW-1185">Reference proteome</keyword>
<dbReference type="Proteomes" id="UP001177003">
    <property type="component" value="Chromosome 9"/>
</dbReference>
<evidence type="ECO:0000256" key="1">
    <source>
        <dbReference type="SAM" id="MobiDB-lite"/>
    </source>
</evidence>
<feature type="region of interest" description="Disordered" evidence="1">
    <location>
        <begin position="132"/>
        <end position="158"/>
    </location>
</feature>
<name>A0AA36A3W3_LACSI</name>
<feature type="compositionally biased region" description="Basic and acidic residues" evidence="1">
    <location>
        <begin position="132"/>
        <end position="148"/>
    </location>
</feature>
<protein>
    <submittedName>
        <fullName evidence="2">Uncharacterized protein</fullName>
    </submittedName>
</protein>
<gene>
    <name evidence="2" type="ORF">LSALG_LOCUS42394</name>
</gene>
<sequence length="158" mass="17246">MEAVALLVVVVQLQPHLFTIIHLNESAPVTSTPPSSSCSAYRGGGTAGGCRSTSLPLTCVFTSMGWLTKILKGSSSSHRISEGRYHDIYENEEIWEEPPSTKDALSDFDQEEINRAIAFSLVKEDERSALSLVEDDKKSARSSVHEEEGSVSEPSVIY</sequence>
<dbReference type="EMBL" id="OX465085">
    <property type="protein sequence ID" value="CAI9303983.1"/>
    <property type="molecule type" value="Genomic_DNA"/>
</dbReference>
<proteinExistence type="predicted"/>
<dbReference type="AlphaFoldDB" id="A0AA36A3W3"/>